<reference evidence="2" key="2">
    <citation type="submission" date="2020-09" db="EMBL/GenBank/DDBJ databases">
        <authorList>
            <person name="Sun Q."/>
            <person name="Ohkuma M."/>
        </authorList>
    </citation>
    <scope>NUCLEOTIDE SEQUENCE</scope>
    <source>
        <strain evidence="2">JCM 3086</strain>
    </source>
</reference>
<proteinExistence type="predicted"/>
<protein>
    <submittedName>
        <fullName evidence="2">Uncharacterized protein</fullName>
    </submittedName>
</protein>
<evidence type="ECO:0000313" key="3">
    <source>
        <dbReference type="Proteomes" id="UP000657574"/>
    </source>
</evidence>
<name>A0A917L952_9ACTN</name>
<dbReference type="AlphaFoldDB" id="A0A917L952"/>
<sequence length="81" mass="8622">MVERAVHGGRKADDRGPDSAPGQCDGRLLGRIHMRRRTVEVGQMNHAIRLHVQVVQGAAPDLGARLPQCFGGGTRAGVRGS</sequence>
<gene>
    <name evidence="2" type="ORF">GCM10010121_071980</name>
</gene>
<feature type="compositionally biased region" description="Basic and acidic residues" evidence="1">
    <location>
        <begin position="1"/>
        <end position="17"/>
    </location>
</feature>
<organism evidence="2 3">
    <name type="scientific">Streptomyces brasiliensis</name>
    <dbReference type="NCBI Taxonomy" id="1954"/>
    <lineage>
        <taxon>Bacteria</taxon>
        <taxon>Bacillati</taxon>
        <taxon>Actinomycetota</taxon>
        <taxon>Actinomycetes</taxon>
        <taxon>Kitasatosporales</taxon>
        <taxon>Streptomycetaceae</taxon>
        <taxon>Streptomyces</taxon>
    </lineage>
</organism>
<reference evidence="2" key="1">
    <citation type="journal article" date="2014" name="Int. J. Syst. Evol. Microbiol.">
        <title>Complete genome sequence of Corynebacterium casei LMG S-19264T (=DSM 44701T), isolated from a smear-ripened cheese.</title>
        <authorList>
            <consortium name="US DOE Joint Genome Institute (JGI-PGF)"/>
            <person name="Walter F."/>
            <person name="Albersmeier A."/>
            <person name="Kalinowski J."/>
            <person name="Ruckert C."/>
        </authorList>
    </citation>
    <scope>NUCLEOTIDE SEQUENCE</scope>
    <source>
        <strain evidence="2">JCM 3086</strain>
    </source>
</reference>
<evidence type="ECO:0000256" key="1">
    <source>
        <dbReference type="SAM" id="MobiDB-lite"/>
    </source>
</evidence>
<dbReference type="EMBL" id="BMQA01000038">
    <property type="protein sequence ID" value="GGJ50633.1"/>
    <property type="molecule type" value="Genomic_DNA"/>
</dbReference>
<comment type="caution">
    <text evidence="2">The sequence shown here is derived from an EMBL/GenBank/DDBJ whole genome shotgun (WGS) entry which is preliminary data.</text>
</comment>
<keyword evidence="3" id="KW-1185">Reference proteome</keyword>
<dbReference type="Proteomes" id="UP000657574">
    <property type="component" value="Unassembled WGS sequence"/>
</dbReference>
<accession>A0A917L952</accession>
<evidence type="ECO:0000313" key="2">
    <source>
        <dbReference type="EMBL" id="GGJ50633.1"/>
    </source>
</evidence>
<feature type="region of interest" description="Disordered" evidence="1">
    <location>
        <begin position="1"/>
        <end position="26"/>
    </location>
</feature>